<organism evidence="2 3">
    <name type="scientific">Goodea atripinnis</name>
    <dbReference type="NCBI Taxonomy" id="208336"/>
    <lineage>
        <taxon>Eukaryota</taxon>
        <taxon>Metazoa</taxon>
        <taxon>Chordata</taxon>
        <taxon>Craniata</taxon>
        <taxon>Vertebrata</taxon>
        <taxon>Euteleostomi</taxon>
        <taxon>Actinopterygii</taxon>
        <taxon>Neopterygii</taxon>
        <taxon>Teleostei</taxon>
        <taxon>Neoteleostei</taxon>
        <taxon>Acanthomorphata</taxon>
        <taxon>Ovalentaria</taxon>
        <taxon>Atherinomorphae</taxon>
        <taxon>Cyprinodontiformes</taxon>
        <taxon>Goodeidae</taxon>
        <taxon>Goodea</taxon>
    </lineage>
</organism>
<dbReference type="EMBL" id="JAHRIO010061132">
    <property type="protein sequence ID" value="MEQ2178587.1"/>
    <property type="molecule type" value="Genomic_DNA"/>
</dbReference>
<feature type="compositionally biased region" description="Polar residues" evidence="1">
    <location>
        <begin position="56"/>
        <end position="75"/>
    </location>
</feature>
<evidence type="ECO:0000313" key="3">
    <source>
        <dbReference type="Proteomes" id="UP001476798"/>
    </source>
</evidence>
<protein>
    <submittedName>
        <fullName evidence="2">Uncharacterized protein</fullName>
    </submittedName>
</protein>
<reference evidence="2 3" key="1">
    <citation type="submission" date="2021-06" db="EMBL/GenBank/DDBJ databases">
        <authorList>
            <person name="Palmer J.M."/>
        </authorList>
    </citation>
    <scope>NUCLEOTIDE SEQUENCE [LARGE SCALE GENOMIC DNA]</scope>
    <source>
        <strain evidence="2 3">GA_2019</strain>
        <tissue evidence="2">Muscle</tissue>
    </source>
</reference>
<feature type="compositionally biased region" description="Basic and acidic residues" evidence="1">
    <location>
        <begin position="44"/>
        <end position="53"/>
    </location>
</feature>
<comment type="caution">
    <text evidence="2">The sequence shown here is derived from an EMBL/GenBank/DDBJ whole genome shotgun (WGS) entry which is preliminary data.</text>
</comment>
<evidence type="ECO:0000313" key="2">
    <source>
        <dbReference type="EMBL" id="MEQ2178587.1"/>
    </source>
</evidence>
<name>A0ABV0P5K9_9TELE</name>
<proteinExistence type="predicted"/>
<sequence>MQHHFPAVIFVVKRLCLQLHSNRFSDSNWDFGWITFDTDAETKRREQGEERRFNKQNRPQTTGCGQQRTRPRSNSTIEWSLITKHKNTLKHKMLQRNQNNHTKLKVQQIVTVRPQGGAIYWTENKR</sequence>
<keyword evidence="3" id="KW-1185">Reference proteome</keyword>
<gene>
    <name evidence="2" type="ORF">GOODEAATRI_015608</name>
</gene>
<accession>A0ABV0P5K9</accession>
<evidence type="ECO:0000256" key="1">
    <source>
        <dbReference type="SAM" id="MobiDB-lite"/>
    </source>
</evidence>
<dbReference type="Proteomes" id="UP001476798">
    <property type="component" value="Unassembled WGS sequence"/>
</dbReference>
<feature type="region of interest" description="Disordered" evidence="1">
    <location>
        <begin position="44"/>
        <end position="75"/>
    </location>
</feature>